<protein>
    <submittedName>
        <fullName evidence="2">Uncharacterized protein</fullName>
    </submittedName>
</protein>
<accession>A0A0A8Z148</accession>
<reference evidence="2" key="2">
    <citation type="journal article" date="2015" name="Data Brief">
        <title>Shoot transcriptome of the giant reed, Arundo donax.</title>
        <authorList>
            <person name="Barrero R.A."/>
            <person name="Guerrero F.D."/>
            <person name="Moolhuijzen P."/>
            <person name="Goolsby J.A."/>
            <person name="Tidwell J."/>
            <person name="Bellgard S.E."/>
            <person name="Bellgard M.I."/>
        </authorList>
    </citation>
    <scope>NUCLEOTIDE SEQUENCE</scope>
    <source>
        <tissue evidence="2">Shoot tissue taken approximately 20 cm above the soil surface</tissue>
    </source>
</reference>
<dbReference type="EMBL" id="GBRH01269323">
    <property type="protein sequence ID" value="JAD28572.1"/>
    <property type="molecule type" value="Transcribed_RNA"/>
</dbReference>
<organism evidence="2">
    <name type="scientific">Arundo donax</name>
    <name type="common">Giant reed</name>
    <name type="synonym">Donax arundinaceus</name>
    <dbReference type="NCBI Taxonomy" id="35708"/>
    <lineage>
        <taxon>Eukaryota</taxon>
        <taxon>Viridiplantae</taxon>
        <taxon>Streptophyta</taxon>
        <taxon>Embryophyta</taxon>
        <taxon>Tracheophyta</taxon>
        <taxon>Spermatophyta</taxon>
        <taxon>Magnoliopsida</taxon>
        <taxon>Liliopsida</taxon>
        <taxon>Poales</taxon>
        <taxon>Poaceae</taxon>
        <taxon>PACMAD clade</taxon>
        <taxon>Arundinoideae</taxon>
        <taxon>Arundineae</taxon>
        <taxon>Arundo</taxon>
    </lineage>
</organism>
<evidence type="ECO:0000313" key="2">
    <source>
        <dbReference type="EMBL" id="JAD28572.1"/>
    </source>
</evidence>
<proteinExistence type="predicted"/>
<reference evidence="2" key="1">
    <citation type="submission" date="2014-09" db="EMBL/GenBank/DDBJ databases">
        <authorList>
            <person name="Magalhaes I.L.F."/>
            <person name="Oliveira U."/>
            <person name="Santos F.R."/>
            <person name="Vidigal T.H.D.A."/>
            <person name="Brescovit A.D."/>
            <person name="Santos A.J."/>
        </authorList>
    </citation>
    <scope>NUCLEOTIDE SEQUENCE</scope>
    <source>
        <tissue evidence="2">Shoot tissue taken approximately 20 cm above the soil surface</tissue>
    </source>
</reference>
<sequence length="30" mass="3196">MGLLTNKSKPCASGPQQQHTWGTTVAPDKI</sequence>
<feature type="region of interest" description="Disordered" evidence="1">
    <location>
        <begin position="1"/>
        <end position="30"/>
    </location>
</feature>
<name>A0A0A8Z148_ARUDO</name>
<dbReference type="AlphaFoldDB" id="A0A0A8Z148"/>
<feature type="compositionally biased region" description="Polar residues" evidence="1">
    <location>
        <begin position="1"/>
        <end position="23"/>
    </location>
</feature>
<evidence type="ECO:0000256" key="1">
    <source>
        <dbReference type="SAM" id="MobiDB-lite"/>
    </source>
</evidence>